<evidence type="ECO:0000313" key="2">
    <source>
        <dbReference type="EMBL" id="TVO76683.1"/>
    </source>
</evidence>
<sequence length="77" mass="8829">MILSDIRRYLQQRQQVCLSDIALHFGASQDATRGMLETWIRKGKVRRLVSQVACGSSCGKCAPAQMEWYEWIGDRPQ</sequence>
<name>A0A557SGY9_9GAMM</name>
<dbReference type="InterPro" id="IPR036388">
    <property type="entry name" value="WH-like_DNA-bd_sf"/>
</dbReference>
<reference evidence="2 3" key="1">
    <citation type="submission" date="2019-07" db="EMBL/GenBank/DDBJ databases">
        <title>The pathways for chlorine oxyanion respiration interact through the shared metabolite chlorate.</title>
        <authorList>
            <person name="Barnum T.P."/>
            <person name="Cheng Y."/>
            <person name="Hill K.A."/>
            <person name="Lucas L.N."/>
            <person name="Carlson H.K."/>
            <person name="Coates J.D."/>
        </authorList>
    </citation>
    <scope>NUCLEOTIDE SEQUENCE [LARGE SCALE GENOMIC DNA]</scope>
    <source>
        <strain evidence="2 3">BK-1</strain>
    </source>
</reference>
<evidence type="ECO:0000259" key="1">
    <source>
        <dbReference type="Pfam" id="PF09012"/>
    </source>
</evidence>
<dbReference type="Gene3D" id="1.10.10.10">
    <property type="entry name" value="Winged helix-like DNA-binding domain superfamily/Winged helix DNA-binding domain"/>
    <property type="match status" value="1"/>
</dbReference>
<dbReference type="Proteomes" id="UP000316649">
    <property type="component" value="Unassembled WGS sequence"/>
</dbReference>
<evidence type="ECO:0000313" key="3">
    <source>
        <dbReference type="Proteomes" id="UP000316649"/>
    </source>
</evidence>
<dbReference type="Pfam" id="PF09012">
    <property type="entry name" value="FeoC"/>
    <property type="match status" value="1"/>
</dbReference>
<accession>A0A557SGY9</accession>
<dbReference type="OrthoDB" id="467062at2"/>
<dbReference type="RefSeq" id="WP_144357813.1">
    <property type="nucleotide sequence ID" value="NZ_VMNH01000005.1"/>
</dbReference>
<comment type="caution">
    <text evidence="2">The sequence shown here is derived from an EMBL/GenBank/DDBJ whole genome shotgun (WGS) entry which is preliminary data.</text>
</comment>
<keyword evidence="3" id="KW-1185">Reference proteome</keyword>
<dbReference type="EMBL" id="VMNH01000005">
    <property type="protein sequence ID" value="TVO76683.1"/>
    <property type="molecule type" value="Genomic_DNA"/>
</dbReference>
<gene>
    <name evidence="2" type="ORF">FHP88_04460</name>
</gene>
<dbReference type="InterPro" id="IPR015102">
    <property type="entry name" value="Tscrpt_reg_HTH_FeoC"/>
</dbReference>
<feature type="domain" description="Transcriptional regulator HTH-type FeoC" evidence="1">
    <location>
        <begin position="2"/>
        <end position="70"/>
    </location>
</feature>
<dbReference type="AlphaFoldDB" id="A0A557SGY9"/>
<protein>
    <submittedName>
        <fullName evidence="2">Sugar metabolism transcriptional regulator</fullName>
    </submittedName>
</protein>
<organism evidence="2 3">
    <name type="scientific">Sedimenticola selenatireducens</name>
    <dbReference type="NCBI Taxonomy" id="191960"/>
    <lineage>
        <taxon>Bacteria</taxon>
        <taxon>Pseudomonadati</taxon>
        <taxon>Pseudomonadota</taxon>
        <taxon>Gammaproteobacteria</taxon>
        <taxon>Chromatiales</taxon>
        <taxon>Sedimenticolaceae</taxon>
        <taxon>Sedimenticola</taxon>
    </lineage>
</organism>
<proteinExistence type="predicted"/>
<dbReference type="SUPFAM" id="SSF46785">
    <property type="entry name" value="Winged helix' DNA-binding domain"/>
    <property type="match status" value="1"/>
</dbReference>
<dbReference type="InterPro" id="IPR036390">
    <property type="entry name" value="WH_DNA-bd_sf"/>
</dbReference>